<dbReference type="EMBL" id="JAKUCV010003933">
    <property type="protein sequence ID" value="KAJ4837117.1"/>
    <property type="molecule type" value="Genomic_DNA"/>
</dbReference>
<comment type="caution">
    <text evidence="3">The sequence shown here is derived from an EMBL/GenBank/DDBJ whole genome shotgun (WGS) entry which is preliminary data.</text>
</comment>
<reference evidence="3" key="2">
    <citation type="journal article" date="2023" name="Plants (Basel)">
        <title>Annotation of the Turnera subulata (Passifloraceae) Draft Genome Reveals the S-Locus Evolved after the Divergence of Turneroideae from Passifloroideae in a Stepwise Manner.</title>
        <authorList>
            <person name="Henning P.M."/>
            <person name="Roalson E.H."/>
            <person name="Mir W."/>
            <person name="McCubbin A.G."/>
            <person name="Shore J.S."/>
        </authorList>
    </citation>
    <scope>NUCLEOTIDE SEQUENCE</scope>
    <source>
        <strain evidence="3">F60SS</strain>
    </source>
</reference>
<dbReference type="AlphaFoldDB" id="A0A9Q0FT73"/>
<feature type="region of interest" description="Disordered" evidence="1">
    <location>
        <begin position="332"/>
        <end position="388"/>
    </location>
</feature>
<evidence type="ECO:0000313" key="3">
    <source>
        <dbReference type="EMBL" id="KAJ4837117.1"/>
    </source>
</evidence>
<dbReference type="InterPro" id="IPR012417">
    <property type="entry name" value="CaM-bd_dom_pln"/>
</dbReference>
<dbReference type="Pfam" id="PF07839">
    <property type="entry name" value="CaM_binding"/>
    <property type="match status" value="1"/>
</dbReference>
<dbReference type="OrthoDB" id="1304871at2759"/>
<feature type="compositionally biased region" description="Acidic residues" evidence="1">
    <location>
        <begin position="584"/>
        <end position="593"/>
    </location>
</feature>
<dbReference type="GO" id="GO:0005516">
    <property type="term" value="F:calmodulin binding"/>
    <property type="evidence" value="ECO:0007669"/>
    <property type="project" value="InterPro"/>
</dbReference>
<reference evidence="3" key="1">
    <citation type="submission" date="2022-02" db="EMBL/GenBank/DDBJ databases">
        <authorList>
            <person name="Henning P.M."/>
            <person name="McCubbin A.G."/>
            <person name="Shore J.S."/>
        </authorList>
    </citation>
    <scope>NUCLEOTIDE SEQUENCE</scope>
    <source>
        <strain evidence="3">F60SS</strain>
        <tissue evidence="3">Leaves</tissue>
    </source>
</reference>
<dbReference type="InterPro" id="IPR044681">
    <property type="entry name" value="PICBP-like"/>
</dbReference>
<feature type="compositionally biased region" description="Polar residues" evidence="1">
    <location>
        <begin position="90"/>
        <end position="101"/>
    </location>
</feature>
<feature type="compositionally biased region" description="Polar residues" evidence="1">
    <location>
        <begin position="690"/>
        <end position="708"/>
    </location>
</feature>
<keyword evidence="4" id="KW-1185">Reference proteome</keyword>
<evidence type="ECO:0000313" key="4">
    <source>
        <dbReference type="Proteomes" id="UP001141552"/>
    </source>
</evidence>
<evidence type="ECO:0000256" key="1">
    <source>
        <dbReference type="SAM" id="MobiDB-lite"/>
    </source>
</evidence>
<feature type="compositionally biased region" description="Low complexity" evidence="1">
    <location>
        <begin position="140"/>
        <end position="154"/>
    </location>
</feature>
<feature type="domain" description="Calmodulin-binding" evidence="2">
    <location>
        <begin position="821"/>
        <end position="930"/>
    </location>
</feature>
<feature type="compositionally biased region" description="Basic and acidic residues" evidence="1">
    <location>
        <begin position="366"/>
        <end position="383"/>
    </location>
</feature>
<organism evidence="3 4">
    <name type="scientific">Turnera subulata</name>
    <dbReference type="NCBI Taxonomy" id="218843"/>
    <lineage>
        <taxon>Eukaryota</taxon>
        <taxon>Viridiplantae</taxon>
        <taxon>Streptophyta</taxon>
        <taxon>Embryophyta</taxon>
        <taxon>Tracheophyta</taxon>
        <taxon>Spermatophyta</taxon>
        <taxon>Magnoliopsida</taxon>
        <taxon>eudicotyledons</taxon>
        <taxon>Gunneridae</taxon>
        <taxon>Pentapetalae</taxon>
        <taxon>rosids</taxon>
        <taxon>fabids</taxon>
        <taxon>Malpighiales</taxon>
        <taxon>Passifloraceae</taxon>
        <taxon>Turnera</taxon>
    </lineage>
</organism>
<sequence length="955" mass="104960">MVQRKVSNKLGIQADDVKAEKRLGNLKPTSCHQDGKSRGPDMKKKMKRSRSIKLSDIQTLKPSPSRITTSQPGEGKLTPPPPPLDPPTTRAATLQKQQQPVSKAYGSPNYMKGTSSSEARKERSSQVSSDVKNILRRRSSSCSSKLSYGSTSSSKPTRTLTKPSSFKLVRTLTKTPSFKRGSNKKFASVALCEDINPQKATCSSTLKDSKFPPYLTLNPGGTEAHGTSVMKVCPYTYCSLNGHHRPPLPPLKCFLKARRRSMKLQKSLRLEALSPRRVRRPPGLGKEASDCGNSDEECPYMEAAALVDSAPVLQVVGSDFFIEIYSKTTEDGAGAAGRSTGKDDAAGTTELSVESEEQNDQSSVYRGKEAEADENEHKPDAARLSDASLDSEIDFEEEANQYDCAISMKKILTIYFPEAHKAEPEEEYEGADYPAILSQGERAGSFDSSNDVNDDSISQGTSNMDWEEGPFSTLEFDCLNRNDGNDDDVSSCSVGDQTDIKILESHGKADIITSDDIFTNCTEEILSDEVLLELFGEETASTDEQFHDGRDSEMDCILQGWDQCESLSGESTYDEFSSSVDAVEESATTEEEGKEGKTASASTVEQMAGEIDMEDGVGETEIDIFETDMKLEDNENGGTNDMIAETLRCNQEEDARLQADESDLVLGSQALDCCYEERDAVETVEDYNKEQPSMDITNDQTVAQTPNPNEEEGDADEEVQEKPDEDVAENNNPLENAASETGQADLDSCQQDILQENTNEASKSKIPTSAPAEEQRDSGLYGKGFSEKNAGEGENIEVEVCTRSDTEDTLAAATDGTSLGSKGKSLYRRSSPYLEIPDTCNNRRWTIGSGKPIIELEDKRDFNPRDPNFLPIVPGPEAEKVDLRHQMVDDRKNAEEWMLDYALRQAVTKLGPARKKKVSLLVEAFETVLPIPKYQPHIRRTSSPFSVTRSIQACN</sequence>
<dbReference type="SMART" id="SM01054">
    <property type="entry name" value="CaM_binding"/>
    <property type="match status" value="1"/>
</dbReference>
<evidence type="ECO:0000259" key="2">
    <source>
        <dbReference type="SMART" id="SM01054"/>
    </source>
</evidence>
<accession>A0A9Q0FT73</accession>
<dbReference type="Proteomes" id="UP001141552">
    <property type="component" value="Unassembled WGS sequence"/>
</dbReference>
<name>A0A9Q0FT73_9ROSI</name>
<feature type="region of interest" description="Disordered" evidence="1">
    <location>
        <begin position="686"/>
        <end position="795"/>
    </location>
</feature>
<feature type="compositionally biased region" description="Acidic residues" evidence="1">
    <location>
        <begin position="709"/>
        <end position="728"/>
    </location>
</feature>
<feature type="region of interest" description="Disordered" evidence="1">
    <location>
        <begin position="584"/>
        <end position="604"/>
    </location>
</feature>
<proteinExistence type="predicted"/>
<feature type="compositionally biased region" description="Basic and acidic residues" evidence="1">
    <location>
        <begin position="33"/>
        <end position="43"/>
    </location>
</feature>
<feature type="compositionally biased region" description="Polar residues" evidence="1">
    <location>
        <begin position="56"/>
        <end position="72"/>
    </location>
</feature>
<dbReference type="PANTHER" id="PTHR33923">
    <property type="entry name" value="CALMODULIN-BINDING PROTEIN-RELATED"/>
    <property type="match status" value="1"/>
</dbReference>
<protein>
    <recommendedName>
        <fullName evidence="2">Calmodulin-binding domain-containing protein</fullName>
    </recommendedName>
</protein>
<dbReference type="PANTHER" id="PTHR33923:SF2">
    <property type="entry name" value="CALMODULIN-BINDING PROTEIN-RELATED"/>
    <property type="match status" value="1"/>
</dbReference>
<gene>
    <name evidence="3" type="ORF">Tsubulata_044592</name>
</gene>
<feature type="compositionally biased region" description="Polar residues" evidence="1">
    <location>
        <begin position="729"/>
        <end position="767"/>
    </location>
</feature>
<feature type="region of interest" description="Disordered" evidence="1">
    <location>
        <begin position="1"/>
        <end position="162"/>
    </location>
</feature>